<reference evidence="3 4" key="1">
    <citation type="submission" date="2021-02" db="EMBL/GenBank/DDBJ databases">
        <title>PHA producing bacteria isolated from coastal sediment in Guangdong, Shenzhen.</title>
        <authorList>
            <person name="Zheng W."/>
            <person name="Yu S."/>
            <person name="Huang Y."/>
        </authorList>
    </citation>
    <scope>NUCLEOTIDE SEQUENCE [LARGE SCALE GENOMIC DNA]</scope>
    <source>
        <strain evidence="3 4">TN21-5</strain>
    </source>
</reference>
<accession>A0ABS3BE93</accession>
<feature type="region of interest" description="Disordered" evidence="1">
    <location>
        <begin position="1756"/>
        <end position="1789"/>
    </location>
</feature>
<feature type="region of interest" description="Disordered" evidence="1">
    <location>
        <begin position="124"/>
        <end position="163"/>
    </location>
</feature>
<dbReference type="InterPro" id="IPR043824">
    <property type="entry name" value="DUF5801"/>
</dbReference>
<sequence length="3864" mass="397345">MSNILGYVIDIEGTAFLRNEEGASQLLAIGDSLEAGAPLLIPDGSAVLVRMPDGQIVRLSTDHGHGELILSEKVLHDPAYTESTIEFSDPQRIEPGEGLYRVYNKQVQYQSSGFDHVRLSEGAGERALYGDSPRSLSEDRPSEPGITSFGEGPEPRPSEPEWRETELKVLRSIDPQVNYDAESLTSVDIASYFTQPEGAGKLSFSAQGLPPGMTMDPRTGVISGTFDGSSSQGANEGVYRVTVTATPEFGSSISQSFDWTVINVPPVAVNDQEATDSEVVLQVPAAAGLLGNDHAPDGDSIEVVAVNQIQPGVLSGSGATPSSSGVGAALPGSHGGIFIIHADGSYSFDPNGEFGYLGDSESARTSIDYVISDGEGGTATATLTITVTGGNDAPQASGSIPDQTDVDDVTITDLDVSGYFTDADASDTLTYTASGLPDGLTLDSATGRITGTPVPSASQGGSNGVYQVTITAEDSQGATVDQTFTWTVTNPAPVAADDTGTTDQDSELNMDAASGVLANDADPDGDVLSVTGITNGSVTVYPGSPLSGDNGGEFTLNADGSYTFNPNGAFDHLAVGESAQTSIQYTVDDGEGGTDTATLTVTVTGTNEAPETSGSIPNQTDVDDVTITDLDVSGYFTDGDTSDTLTYSASGLPDGLTLDEATGRITGTPAPSASQGGTNGVHQVTITATDSQGATVDQTFTWTVTNPAPVAADDTGTTDQDSELNMDAASGVLANDADPDGDVLSVTGITNGSVTVYPGSPLSGDNGGEFTLNADGSYTFNPNGAFDHLAVGESAQTSIQYTVDDGEGGTDTATLTVTVTGTNEAPETSGSIPKQTDVDDVTITDLDVSGYFTDADASDTLTYSVSGLPDGLTLDTATGRITGTPAPSASQHGPAGDGVYQVTITAKDSQGATVDQTFTWTVTNPAPVAADDTGTTDQDSELNMDAASGVLANDADPDGDALTVSAVDGNASQVGTAVAGDNGGKFTLNADGSYTFNPNGAFDHLAVGESAQTSIQYTVDDGEGGTDTATLTVTVTGTNEAPETSGSIPKQTDVDDVTITDLDVSGYFTDGDTSDTLTYSASGLPDGLTLDTATGRITGTPAPSASQHGPAGDGVYQVTITAEDSQGATVDQTFTWTVTNPAPVAADDAGNVSGNDPLVKGVVDGLLSNDHDPDGDALSVTGVASNNSPGNTASDDGSGTLTIVGEYGSLEVRPDGSYTYQRSPGSPGGVQDVFTYTIDDGEGGTDTATLTIGLPDGVPSAEIPSSGGVSTTVYESGLSAGTESGSGKETASGTIRFTSPDGVASISLGGHSLTDVDQSFSDGLTARYSYDPATGEGIVHYSYTLRDPTTGDNNQVRFDLEIEDQDGDALPSGQLVIDIVDDAPQAVNDTASVTEGDTFTVDPSTGVLANDLAGADGWDSAGSVVGVASGDTGTASTGGVGTVITGAYGTLTLQPDGSYTYKAHPDSITADAQDVFTYTVRDADGDETTATLTINVADVTVDSDETTGVVYEAGLSTGTASGDGTDTIFRAPLELQNGWTVVSETSGPGENGFGQFTIHSDGTFSYTLNGATTDVAGADETDRFTYTVTDAYGNTVENTVVVQIVDDRPVITVDNGQLGALEVDESGLDTGPVYANDPNFVTGVFGVNYGADGDAGTTYLLKAGSEGIDSGLVDTATGQSIYLYTENGVVVGRIGASGSADPAGTKALDIAINAVTGEVELTQHRPVSHPVAGDTASAHDDSVRLANDSVKLVANATDGDGDTTASDEVSVGGQFQFRDDGPEVNGEPSAATVAEEGLPTGSVADGSGLVATGTLPASFGEDGEGSLVFTQNQGSLRSWLDATGNSDLTITVVDGVLTASRGADEIFVVTLDPAGPSYHFELKGAMNHPDSAQDHQLRFEYEAQDGDGDTAEGYFQVNVVDDTPRTEYEIVTPEDTAFGPFTTSADASLDKIEIQDASGATVTGTDNGDGTKTFDVGHGTLTVDQDGKITYTPDQNYSNRGSSDGFKVVVVDDSGNSTTTDVSVTVIPVADAPTVVVDSPDVPTLEDEPATLGLKAPEVTDNSDQNTGLGDSPERLGEITLSGFPEGAQLLASDGTTVLHTFGPGGSVTVVLTDGSHVTGAAGDLSMTQADFEGLQVLPPEHRHENFEITVSATSYEVDENGDRLYELDGGGNSTGTLIPGASSSASVNVQVQAVTDDAALVFDTSKGASAVTGVDDIVYGGANGNTKATITVEEDSSFNVKQVLEASFQDLDGSEARSITIENTTGSSILVDGTELAPGASTTIQATGQTGGIDSFPDIEIGPAADFSGDLDGITVTINAQDKDGDGFDGGVPGSDGVAEADLTNNSVVIDLKVNPKGGDVAVTDVETPEDTAVAFLSGVRVTDTGTGAEVINSIEFVVPAGWEVVAPPASGGWSVTGDGSGGSTYRIEFDDNPGTALSEADREAILDGFMITPPPHSSLDQTIDLSITTTDTQTVNGVAEKSDPETVSLPVKVVVTPVAEIVDSGAAGDTDGDGNPDLTMTPGHDYTTPGEEDVPFNLGLENGFSLEAGWANQDGDEAVFARVTPKLIDENGHETDGLGSRFEYTDGSGKTVSLTFTGDPLDIPVESLDSLTFLAPPNVSGMFRIQVEAVTQDTDPDTGEVVEAVSGDALLTNVLIKPSADTVTTTLTARVTGNEDEAMDLSIRPKSSDPSETFNVTISGVPEGATLTYDGQELFPGSTGLPSGIVIVDNGDGTWRAEIEGFDPKLGEAMKVQPPEHSNDPFTLNVSTVSVDSVTLPDGSVETDVSDPFDLTIEVTPKGVADSADIQVKPVSEQAFTEAGVESAGGVFLRDLLNKAELVDQDGSEVLSFRIGNLNPDFGIEGDGVVYLGNGEWSFSKAALDNLGPDGIRITTPPNFSGSTDFTLYSVTTEDDGDSLTEEHAVKVEIAPSPEAGMNLSTSAAEDTATLVDFGIQHQNGDTDEVLASVWISAADVDSALNYSLTIDGQSLADAAADAGMPGIILEDGWYKLDDSLLGNVHLQGAPNWHGTADFGVRYEVKDPSTDGSVAATVEESPDYRYEIEVVPVTDQPVLAVDGSSDLTMTAPGLVSFDLDMGNAGRDYDGSEHLIRVLLDNVPPGVMVENADFIGNGQWLLITDASVGSNASHTVTLRVPGEAGGLVGVPIGVTITTEDAGNGQPLTASTSVTLTTDFIGTGQPDMPAEILNWEQTTFSPTEDTEFLLQDLMNGQIADGVPGNEFNITLSGLPAGTEVTGMTSTVINGQTVWTVSGQSNNADLQDLLNQIRITPPEDWNSNKGDFRFDAKLTTYIPDGYSREEETPIISQVTPVSDPVDITINAPDVTEGSDLEFRIQLDNAADNPDWSLVDGKLYLQLDEGGMPATGTLTDANGNPLMKTTVSGVAGVPDGEYYVIEGVDPSTGAVIRYSPSGPYVSGSVDLSAWAQGQENGAANVATGSVTETGHVVPVNSGYDVQVSDVSGQENPDQQAAPDKSNVIALNIGGSGLQDTDGSEDIGTVLLKNLPKGFLVFVGDSAADASLAELSNNAGGDGVTNTWLLGDGSVPAYVGIMPPKNWSGTLSDLIVQVLSGEVSLDNQLVSEDRFDLVVTPVADGVTINPTPSFGDEGDIIGLNLNHELVDPVSVGATDQSTETLTLELRGLGEHAAFYLGNTLLNDPAAVAYDAATDTYTIRGLTSKQAEELGFVQAKSDMGNLEVRAQTEESANGATSDWTNWESVVTDITSQFGTTGNDQLLFTGALVDGRSGDDVVALRLGEDVDGATLAGTLKNIETLDLGIDGANEVSALRLEDVIAITDEDNTLSILGDADDSVTLSGGWTKGTTTDGLVTYTMAGESAELKIMESVSVIIE</sequence>
<feature type="domain" description="Dystroglycan-type cadherin-like" evidence="2">
    <location>
        <begin position="827"/>
        <end position="929"/>
    </location>
</feature>
<evidence type="ECO:0000313" key="3">
    <source>
        <dbReference type="EMBL" id="MBN7769675.1"/>
    </source>
</evidence>
<dbReference type="RefSeq" id="WP_206557098.1">
    <property type="nucleotide sequence ID" value="NZ_JAFKDB010000008.1"/>
</dbReference>
<keyword evidence="4" id="KW-1185">Reference proteome</keyword>
<feature type="domain" description="Dystroglycan-type cadherin-like" evidence="2">
    <location>
        <begin position="611"/>
        <end position="711"/>
    </location>
</feature>
<dbReference type="Proteomes" id="UP000664344">
    <property type="component" value="Unassembled WGS sequence"/>
</dbReference>
<protein>
    <submittedName>
        <fullName evidence="3">Cadherin-like domain-containing protein</fullName>
    </submittedName>
</protein>
<dbReference type="InterPro" id="IPR010221">
    <property type="entry name" value="VCBS_dom"/>
</dbReference>
<name>A0ABS3BE93_9GAMM</name>
<comment type="caution">
    <text evidence="3">The sequence shown here is derived from an EMBL/GenBank/DDBJ whole genome shotgun (WGS) entry which is preliminary data.</text>
</comment>
<evidence type="ECO:0000313" key="4">
    <source>
        <dbReference type="Proteomes" id="UP000664344"/>
    </source>
</evidence>
<gene>
    <name evidence="3" type="ORF">JYP53_07155</name>
</gene>
<feature type="compositionally biased region" description="Basic and acidic residues" evidence="1">
    <location>
        <begin position="153"/>
        <end position="163"/>
    </location>
</feature>
<feature type="domain" description="Dystroglycan-type cadherin-like" evidence="2">
    <location>
        <begin position="1043"/>
        <end position="1145"/>
    </location>
</feature>
<dbReference type="Pfam" id="PF17963">
    <property type="entry name" value="Big_9"/>
    <property type="match status" value="7"/>
</dbReference>
<dbReference type="NCBIfam" id="NF012211">
    <property type="entry name" value="tand_rpt_95"/>
    <property type="match status" value="5"/>
</dbReference>
<dbReference type="NCBIfam" id="TIGR01965">
    <property type="entry name" value="VCBS_repeat"/>
    <property type="match status" value="6"/>
</dbReference>
<evidence type="ECO:0000259" key="2">
    <source>
        <dbReference type="SMART" id="SM00736"/>
    </source>
</evidence>
<feature type="compositionally biased region" description="Polar residues" evidence="1">
    <location>
        <begin position="669"/>
        <end position="679"/>
    </location>
</feature>
<dbReference type="InterPro" id="IPR006644">
    <property type="entry name" value="Cadg"/>
</dbReference>
<dbReference type="Pfam" id="PF05345">
    <property type="entry name" value="He_PIG"/>
    <property type="match status" value="5"/>
</dbReference>
<organism evidence="3 4">
    <name type="scientific">Marinobacter daepoensis</name>
    <dbReference type="NCBI Taxonomy" id="262077"/>
    <lineage>
        <taxon>Bacteria</taxon>
        <taxon>Pseudomonadati</taxon>
        <taxon>Pseudomonadota</taxon>
        <taxon>Gammaproteobacteria</taxon>
        <taxon>Pseudomonadales</taxon>
        <taxon>Marinobacteraceae</taxon>
        <taxon>Marinobacter</taxon>
    </lineage>
</organism>
<dbReference type="SUPFAM" id="SSF49313">
    <property type="entry name" value="Cadherin-like"/>
    <property type="match status" value="5"/>
</dbReference>
<dbReference type="InterPro" id="IPR013783">
    <property type="entry name" value="Ig-like_fold"/>
</dbReference>
<feature type="domain" description="Dystroglycan-type cadherin-like" evidence="2">
    <location>
        <begin position="395"/>
        <end position="495"/>
    </location>
</feature>
<dbReference type="InterPro" id="IPR015919">
    <property type="entry name" value="Cadherin-like_sf"/>
</dbReference>
<dbReference type="SMART" id="SM00736">
    <property type="entry name" value="CADG"/>
    <property type="match status" value="4"/>
</dbReference>
<feature type="region of interest" description="Disordered" evidence="1">
    <location>
        <begin position="659"/>
        <end position="679"/>
    </location>
</feature>
<evidence type="ECO:0000256" key="1">
    <source>
        <dbReference type="SAM" id="MobiDB-lite"/>
    </source>
</evidence>
<proteinExistence type="predicted"/>
<dbReference type="EMBL" id="JAFKDB010000008">
    <property type="protein sequence ID" value="MBN7769675.1"/>
    <property type="molecule type" value="Genomic_DNA"/>
</dbReference>
<dbReference type="Pfam" id="PF19116">
    <property type="entry name" value="DUF5801"/>
    <property type="match status" value="1"/>
</dbReference>
<dbReference type="Gene3D" id="2.60.40.10">
    <property type="entry name" value="Immunoglobulins"/>
    <property type="match status" value="5"/>
</dbReference>